<dbReference type="InterPro" id="IPR023779">
    <property type="entry name" value="Chromodomain_CS"/>
</dbReference>
<dbReference type="InterPro" id="IPR023780">
    <property type="entry name" value="Chromo_domain"/>
</dbReference>
<dbReference type="InterPro" id="IPR014001">
    <property type="entry name" value="Helicase_ATP-bd"/>
</dbReference>
<evidence type="ECO:0000256" key="4">
    <source>
        <dbReference type="ARBA" id="ARBA00023015"/>
    </source>
</evidence>
<dbReference type="Proteomes" id="UP000036681">
    <property type="component" value="Unplaced"/>
</dbReference>
<comment type="subcellular location">
    <subcellularLocation>
        <location evidence="1">Nucleus</location>
    </subcellularLocation>
</comment>
<keyword evidence="9" id="KW-1185">Reference proteome</keyword>
<dbReference type="SMART" id="SM00298">
    <property type="entry name" value="CHROMO"/>
    <property type="match status" value="1"/>
</dbReference>
<dbReference type="Pfam" id="PF00385">
    <property type="entry name" value="Chromo"/>
    <property type="match status" value="1"/>
</dbReference>
<dbReference type="PROSITE" id="PS50013">
    <property type="entry name" value="CHROMO_2"/>
    <property type="match status" value="1"/>
</dbReference>
<sequence length="294" mass="34485">MKSNAQVVERVIAHQVSREKGEVEGTEYYVKWSGLPYSECTWEDEHLIGRRYQDKIDAYHERRENAKVPNKNCPALRKRPKFQKLESMPDCLLRRSDMEQELRDYQLEGVNWMLHAWSKENSCILADEMGLGKTIQSIAFLSVLFHQYDLYGPFLVVVPLSTMAAWQREFENWACDLNVVTYMGDVTSRDYIRQFEMFVQGTKRLKVNVLLTTYEILLKDKAFLGAFEWAVLAVDEAHRLKNDESLLYRSLFDFSTNHRLLITGTPLQNSLKELWALLHFIMPNKLVYLFCSYG</sequence>
<dbReference type="InterPro" id="IPR000330">
    <property type="entry name" value="SNF2_N"/>
</dbReference>
<dbReference type="GO" id="GO:0140658">
    <property type="term" value="F:ATP-dependent chromatin remodeler activity"/>
    <property type="evidence" value="ECO:0007669"/>
    <property type="project" value="TreeGrafter"/>
</dbReference>
<dbReference type="Pfam" id="PF00176">
    <property type="entry name" value="SNF2-rel_dom"/>
    <property type="match status" value="1"/>
</dbReference>
<dbReference type="PANTHER" id="PTHR45623:SF14">
    <property type="entry name" value="CHROMODOMAIN-HELICASE-DNA-BINDING PROTEIN 1"/>
    <property type="match status" value="1"/>
</dbReference>
<dbReference type="GO" id="GO:0016887">
    <property type="term" value="F:ATP hydrolysis activity"/>
    <property type="evidence" value="ECO:0007669"/>
    <property type="project" value="TreeGrafter"/>
</dbReference>
<evidence type="ECO:0000313" key="9">
    <source>
        <dbReference type="Proteomes" id="UP000036681"/>
    </source>
</evidence>
<dbReference type="GO" id="GO:0003682">
    <property type="term" value="F:chromatin binding"/>
    <property type="evidence" value="ECO:0007669"/>
    <property type="project" value="TreeGrafter"/>
</dbReference>
<keyword evidence="2" id="KW-0547">Nucleotide-binding</keyword>
<dbReference type="SUPFAM" id="SSF54160">
    <property type="entry name" value="Chromo domain-like"/>
    <property type="match status" value="1"/>
</dbReference>
<proteinExistence type="predicted"/>
<dbReference type="SUPFAM" id="SSF52540">
    <property type="entry name" value="P-loop containing nucleoside triphosphate hydrolases"/>
    <property type="match status" value="1"/>
</dbReference>
<dbReference type="GO" id="GO:0005634">
    <property type="term" value="C:nucleus"/>
    <property type="evidence" value="ECO:0007669"/>
    <property type="project" value="UniProtKB-SubCell"/>
</dbReference>
<accession>A0A0M3IE33</accession>
<dbReference type="FunFam" id="2.40.50.40:FF:000014">
    <property type="entry name" value="Chromodomain-helicase-DNA-binding protein 2 isoform 1"/>
    <property type="match status" value="1"/>
</dbReference>
<dbReference type="InterPro" id="IPR038718">
    <property type="entry name" value="SNF2-like_sf"/>
</dbReference>
<evidence type="ECO:0000256" key="3">
    <source>
        <dbReference type="ARBA" id="ARBA00022840"/>
    </source>
</evidence>
<dbReference type="InterPro" id="IPR000953">
    <property type="entry name" value="Chromo/chromo_shadow_dom"/>
</dbReference>
<evidence type="ECO:0000256" key="6">
    <source>
        <dbReference type="ARBA" id="ARBA00023242"/>
    </source>
</evidence>
<evidence type="ECO:0000256" key="5">
    <source>
        <dbReference type="ARBA" id="ARBA00023163"/>
    </source>
</evidence>
<name>A0A0M3IE33_ASCLU</name>
<dbReference type="GO" id="GO:0042393">
    <property type="term" value="F:histone binding"/>
    <property type="evidence" value="ECO:0007669"/>
    <property type="project" value="TreeGrafter"/>
</dbReference>
<dbReference type="GO" id="GO:0005524">
    <property type="term" value="F:ATP binding"/>
    <property type="evidence" value="ECO:0007669"/>
    <property type="project" value="UniProtKB-KW"/>
</dbReference>
<keyword evidence="4" id="KW-0805">Transcription regulation</keyword>
<dbReference type="InterPro" id="IPR027417">
    <property type="entry name" value="P-loop_NTPase"/>
</dbReference>
<dbReference type="AlphaFoldDB" id="A0A0M3IE33"/>
<protein>
    <submittedName>
        <fullName evidence="10">DNA helicase</fullName>
    </submittedName>
</protein>
<evidence type="ECO:0000259" key="7">
    <source>
        <dbReference type="PROSITE" id="PS50013"/>
    </source>
</evidence>
<keyword evidence="5" id="KW-0804">Transcription</keyword>
<dbReference type="PANTHER" id="PTHR45623">
    <property type="entry name" value="CHROMODOMAIN-HELICASE-DNA-BINDING PROTEIN 3-RELATED-RELATED"/>
    <property type="match status" value="1"/>
</dbReference>
<evidence type="ECO:0000256" key="1">
    <source>
        <dbReference type="ARBA" id="ARBA00004123"/>
    </source>
</evidence>
<evidence type="ECO:0000313" key="10">
    <source>
        <dbReference type="WBParaSite" id="ALUE_0001632801-mRNA-1"/>
    </source>
</evidence>
<keyword evidence="6" id="KW-0539">Nucleus</keyword>
<feature type="domain" description="Helicase ATP-binding" evidence="8">
    <location>
        <begin position="114"/>
        <end position="284"/>
    </location>
</feature>
<dbReference type="SMART" id="SM00487">
    <property type="entry name" value="DEXDc"/>
    <property type="match status" value="1"/>
</dbReference>
<evidence type="ECO:0000259" key="8">
    <source>
        <dbReference type="PROSITE" id="PS51192"/>
    </source>
</evidence>
<keyword evidence="3" id="KW-0067">ATP-binding</keyword>
<dbReference type="Gene3D" id="3.40.50.10810">
    <property type="entry name" value="Tandem AAA-ATPase domain"/>
    <property type="match status" value="1"/>
</dbReference>
<dbReference type="GO" id="GO:0000785">
    <property type="term" value="C:chromatin"/>
    <property type="evidence" value="ECO:0007669"/>
    <property type="project" value="TreeGrafter"/>
</dbReference>
<feature type="domain" description="Chromo" evidence="7">
    <location>
        <begin position="6"/>
        <end position="71"/>
    </location>
</feature>
<organism evidence="9 10">
    <name type="scientific">Ascaris lumbricoides</name>
    <name type="common">Giant roundworm</name>
    <dbReference type="NCBI Taxonomy" id="6252"/>
    <lineage>
        <taxon>Eukaryota</taxon>
        <taxon>Metazoa</taxon>
        <taxon>Ecdysozoa</taxon>
        <taxon>Nematoda</taxon>
        <taxon>Chromadorea</taxon>
        <taxon>Rhabditida</taxon>
        <taxon>Spirurina</taxon>
        <taxon>Ascaridomorpha</taxon>
        <taxon>Ascaridoidea</taxon>
        <taxon>Ascarididae</taxon>
        <taxon>Ascaris</taxon>
    </lineage>
</organism>
<evidence type="ECO:0000256" key="2">
    <source>
        <dbReference type="ARBA" id="ARBA00022741"/>
    </source>
</evidence>
<dbReference type="GO" id="GO:0034728">
    <property type="term" value="P:nucleosome organization"/>
    <property type="evidence" value="ECO:0007669"/>
    <property type="project" value="TreeGrafter"/>
</dbReference>
<dbReference type="WBParaSite" id="ALUE_0001632801-mRNA-1">
    <property type="protein sequence ID" value="ALUE_0001632801-mRNA-1"/>
    <property type="gene ID" value="ALUE_0001632801"/>
</dbReference>
<dbReference type="GO" id="GO:0003677">
    <property type="term" value="F:DNA binding"/>
    <property type="evidence" value="ECO:0007669"/>
    <property type="project" value="TreeGrafter"/>
</dbReference>
<dbReference type="InterPro" id="IPR016197">
    <property type="entry name" value="Chromo-like_dom_sf"/>
</dbReference>
<reference evidence="10" key="1">
    <citation type="submission" date="2017-02" db="UniProtKB">
        <authorList>
            <consortium name="WormBaseParasite"/>
        </authorList>
    </citation>
    <scope>IDENTIFICATION</scope>
</reference>
<dbReference type="PROSITE" id="PS00598">
    <property type="entry name" value="CHROMO_1"/>
    <property type="match status" value="1"/>
</dbReference>
<dbReference type="PROSITE" id="PS51192">
    <property type="entry name" value="HELICASE_ATP_BIND_1"/>
    <property type="match status" value="1"/>
</dbReference>
<dbReference type="Gene3D" id="2.40.50.40">
    <property type="match status" value="1"/>
</dbReference>